<dbReference type="AlphaFoldDB" id="A0A2U2B9L8"/>
<dbReference type="PANTHER" id="PTHR28008:SF1">
    <property type="entry name" value="DOMAIN PROTEIN, PUTATIVE (AFU_ORTHOLOGUE AFUA_3G10980)-RELATED"/>
    <property type="match status" value="1"/>
</dbReference>
<dbReference type="Proteomes" id="UP000244956">
    <property type="component" value="Unassembled WGS sequence"/>
</dbReference>
<feature type="transmembrane region" description="Helical" evidence="1">
    <location>
        <begin position="105"/>
        <end position="125"/>
    </location>
</feature>
<dbReference type="EMBL" id="QEWP01000006">
    <property type="protein sequence ID" value="PWD99744.1"/>
    <property type="molecule type" value="Genomic_DNA"/>
</dbReference>
<sequence>MKKLTQLAINYKFTIITLATILFLSLKTSKDFNTPWFLDFPHSDKLVHFGMYGFLTLIYLIERTAYFRVKSETKKLKWVYTIWIVITGAIIEIVQPLIAGREKDIIDFGANTFGVIIAYIAFSLLKRYYNFNKIFSS</sequence>
<feature type="transmembrane region" description="Helical" evidence="1">
    <location>
        <begin position="7"/>
        <end position="26"/>
    </location>
</feature>
<reference evidence="3 4" key="1">
    <citation type="submission" date="2018-05" db="EMBL/GenBank/DDBJ databases">
        <title>Marinilabilia rubrum sp. nov., isolated from saltern sediment.</title>
        <authorList>
            <person name="Zhang R."/>
        </authorList>
    </citation>
    <scope>NUCLEOTIDE SEQUENCE [LARGE SCALE GENOMIC DNA]</scope>
    <source>
        <strain evidence="3 4">WTE16</strain>
    </source>
</reference>
<evidence type="ECO:0000313" key="3">
    <source>
        <dbReference type="EMBL" id="PWD99744.1"/>
    </source>
</evidence>
<accession>A0A2U2B9L8</accession>
<keyword evidence="1" id="KW-0472">Membrane</keyword>
<keyword evidence="4" id="KW-1185">Reference proteome</keyword>
<dbReference type="OrthoDB" id="1524985at2"/>
<keyword evidence="1" id="KW-1133">Transmembrane helix</keyword>
<protein>
    <submittedName>
        <fullName evidence="3">VanZ family protein</fullName>
    </submittedName>
</protein>
<proteinExistence type="predicted"/>
<keyword evidence="1" id="KW-0812">Transmembrane</keyword>
<name>A0A2U2B9L8_9BACT</name>
<feature type="domain" description="VanZ-like" evidence="2">
    <location>
        <begin position="31"/>
        <end position="125"/>
    </location>
</feature>
<dbReference type="Pfam" id="PF04892">
    <property type="entry name" value="VanZ"/>
    <property type="match status" value="1"/>
</dbReference>
<gene>
    <name evidence="3" type="ORF">DDZ16_09885</name>
</gene>
<feature type="transmembrane region" description="Helical" evidence="1">
    <location>
        <begin position="78"/>
        <end position="99"/>
    </location>
</feature>
<dbReference type="InterPro" id="IPR006976">
    <property type="entry name" value="VanZ-like"/>
</dbReference>
<feature type="transmembrane region" description="Helical" evidence="1">
    <location>
        <begin position="46"/>
        <end position="66"/>
    </location>
</feature>
<organism evidence="3 4">
    <name type="scientific">Marinilabilia rubra</name>
    <dbReference type="NCBI Taxonomy" id="2162893"/>
    <lineage>
        <taxon>Bacteria</taxon>
        <taxon>Pseudomonadati</taxon>
        <taxon>Bacteroidota</taxon>
        <taxon>Bacteroidia</taxon>
        <taxon>Marinilabiliales</taxon>
        <taxon>Marinilabiliaceae</taxon>
        <taxon>Marinilabilia</taxon>
    </lineage>
</organism>
<comment type="caution">
    <text evidence="3">The sequence shown here is derived from an EMBL/GenBank/DDBJ whole genome shotgun (WGS) entry which is preliminary data.</text>
</comment>
<evidence type="ECO:0000313" key="4">
    <source>
        <dbReference type="Proteomes" id="UP000244956"/>
    </source>
</evidence>
<evidence type="ECO:0000256" key="1">
    <source>
        <dbReference type="SAM" id="Phobius"/>
    </source>
</evidence>
<evidence type="ECO:0000259" key="2">
    <source>
        <dbReference type="Pfam" id="PF04892"/>
    </source>
</evidence>
<dbReference type="PANTHER" id="PTHR28008">
    <property type="entry name" value="DOMAIN PROTEIN, PUTATIVE (AFU_ORTHOLOGUE AFUA_3G10980)-RELATED"/>
    <property type="match status" value="1"/>
</dbReference>
<dbReference type="RefSeq" id="WP_109264283.1">
    <property type="nucleotide sequence ID" value="NZ_QEWP01000006.1"/>
</dbReference>
<dbReference type="NCBIfam" id="NF037970">
    <property type="entry name" value="vanZ_1"/>
    <property type="match status" value="1"/>
</dbReference>